<name>A0A9K3IYF7_HELAN</name>
<organism evidence="1 2">
    <name type="scientific">Helianthus annuus</name>
    <name type="common">Common sunflower</name>
    <dbReference type="NCBI Taxonomy" id="4232"/>
    <lineage>
        <taxon>Eukaryota</taxon>
        <taxon>Viridiplantae</taxon>
        <taxon>Streptophyta</taxon>
        <taxon>Embryophyta</taxon>
        <taxon>Tracheophyta</taxon>
        <taxon>Spermatophyta</taxon>
        <taxon>Magnoliopsida</taxon>
        <taxon>eudicotyledons</taxon>
        <taxon>Gunneridae</taxon>
        <taxon>Pentapetalae</taxon>
        <taxon>asterids</taxon>
        <taxon>campanulids</taxon>
        <taxon>Asterales</taxon>
        <taxon>Asteraceae</taxon>
        <taxon>Asteroideae</taxon>
        <taxon>Heliantheae alliance</taxon>
        <taxon>Heliantheae</taxon>
        <taxon>Helianthus</taxon>
    </lineage>
</organism>
<accession>A0A9K3IYF7</accession>
<evidence type="ECO:0000313" key="1">
    <source>
        <dbReference type="EMBL" id="KAF5804355.1"/>
    </source>
</evidence>
<dbReference type="Gramene" id="mRNA:HanXRQr2_Chr05g0196081">
    <property type="protein sequence ID" value="mRNA:HanXRQr2_Chr05g0196081"/>
    <property type="gene ID" value="HanXRQr2_Chr05g0196081"/>
</dbReference>
<gene>
    <name evidence="1" type="ORF">HanXRQr2_Chr05g0196081</name>
</gene>
<dbReference type="AlphaFoldDB" id="A0A9K3IYF7"/>
<sequence length="47" mass="5511">MQFHSYRPHLIHKPTGLPLIKPLRCRSGCRRYHHGIVGIVGYKLLLF</sequence>
<comment type="caution">
    <text evidence="1">The sequence shown here is derived from an EMBL/GenBank/DDBJ whole genome shotgun (WGS) entry which is preliminary data.</text>
</comment>
<reference evidence="1" key="2">
    <citation type="submission" date="2020-06" db="EMBL/GenBank/DDBJ databases">
        <title>Helianthus annuus Genome sequencing and assembly Release 2.</title>
        <authorList>
            <person name="Gouzy J."/>
            <person name="Langlade N."/>
            <person name="Munos S."/>
        </authorList>
    </citation>
    <scope>NUCLEOTIDE SEQUENCE</scope>
    <source>
        <tissue evidence="1">Leaves</tissue>
    </source>
</reference>
<dbReference type="EMBL" id="MNCJ02000320">
    <property type="protein sequence ID" value="KAF5804355.1"/>
    <property type="molecule type" value="Genomic_DNA"/>
</dbReference>
<evidence type="ECO:0000313" key="2">
    <source>
        <dbReference type="Proteomes" id="UP000215914"/>
    </source>
</evidence>
<reference evidence="1" key="1">
    <citation type="journal article" date="2017" name="Nature">
        <title>The sunflower genome provides insights into oil metabolism, flowering and Asterid evolution.</title>
        <authorList>
            <person name="Badouin H."/>
            <person name="Gouzy J."/>
            <person name="Grassa C.J."/>
            <person name="Murat F."/>
            <person name="Staton S.E."/>
            <person name="Cottret L."/>
            <person name="Lelandais-Briere C."/>
            <person name="Owens G.L."/>
            <person name="Carrere S."/>
            <person name="Mayjonade B."/>
            <person name="Legrand L."/>
            <person name="Gill N."/>
            <person name="Kane N.C."/>
            <person name="Bowers J.E."/>
            <person name="Hubner S."/>
            <person name="Bellec A."/>
            <person name="Berard A."/>
            <person name="Berges H."/>
            <person name="Blanchet N."/>
            <person name="Boniface M.C."/>
            <person name="Brunel D."/>
            <person name="Catrice O."/>
            <person name="Chaidir N."/>
            <person name="Claudel C."/>
            <person name="Donnadieu C."/>
            <person name="Faraut T."/>
            <person name="Fievet G."/>
            <person name="Helmstetter N."/>
            <person name="King M."/>
            <person name="Knapp S.J."/>
            <person name="Lai Z."/>
            <person name="Le Paslier M.C."/>
            <person name="Lippi Y."/>
            <person name="Lorenzon L."/>
            <person name="Mandel J.R."/>
            <person name="Marage G."/>
            <person name="Marchand G."/>
            <person name="Marquand E."/>
            <person name="Bret-Mestries E."/>
            <person name="Morien E."/>
            <person name="Nambeesan S."/>
            <person name="Nguyen T."/>
            <person name="Pegot-Espagnet P."/>
            <person name="Pouilly N."/>
            <person name="Raftis F."/>
            <person name="Sallet E."/>
            <person name="Schiex T."/>
            <person name="Thomas J."/>
            <person name="Vandecasteele C."/>
            <person name="Vares D."/>
            <person name="Vear F."/>
            <person name="Vautrin S."/>
            <person name="Crespi M."/>
            <person name="Mangin B."/>
            <person name="Burke J.M."/>
            <person name="Salse J."/>
            <person name="Munos S."/>
            <person name="Vincourt P."/>
            <person name="Rieseberg L.H."/>
            <person name="Langlade N.B."/>
        </authorList>
    </citation>
    <scope>NUCLEOTIDE SEQUENCE</scope>
    <source>
        <tissue evidence="1">Leaves</tissue>
    </source>
</reference>
<keyword evidence="2" id="KW-1185">Reference proteome</keyword>
<proteinExistence type="predicted"/>
<protein>
    <submittedName>
        <fullName evidence="1">Uncharacterized protein</fullName>
    </submittedName>
</protein>
<dbReference type="Proteomes" id="UP000215914">
    <property type="component" value="Unassembled WGS sequence"/>
</dbReference>